<keyword evidence="4" id="KW-0460">Magnesium</keyword>
<dbReference type="GO" id="GO:0005737">
    <property type="term" value="C:cytoplasm"/>
    <property type="evidence" value="ECO:0007669"/>
    <property type="project" value="UniProtKB-SubCell"/>
</dbReference>
<evidence type="ECO:0000256" key="2">
    <source>
        <dbReference type="ARBA" id="ARBA00022741"/>
    </source>
</evidence>
<dbReference type="InterPro" id="IPR039812">
    <property type="entry name" value="Vesicle-fus_ATPase"/>
</dbReference>
<comment type="similarity">
    <text evidence="1 4">Belongs to the AAA ATPase family.</text>
</comment>
<dbReference type="AlphaFoldDB" id="A0ABD1IF80"/>
<keyword evidence="4" id="KW-0479">Metal-binding</keyword>
<keyword evidence="2 4" id="KW-0547">Nucleotide-binding</keyword>
<evidence type="ECO:0000313" key="5">
    <source>
        <dbReference type="EMBL" id="KAL1567162.1"/>
    </source>
</evidence>
<dbReference type="SUPFAM" id="SSF52540">
    <property type="entry name" value="P-loop containing nucleoside triphosphate hydrolases"/>
    <property type="match status" value="1"/>
</dbReference>
<dbReference type="PANTHER" id="PTHR23078">
    <property type="entry name" value="VESICULAR-FUSION PROTEIN NSF"/>
    <property type="match status" value="1"/>
</dbReference>
<dbReference type="FunFam" id="3.40.50.300:FF:000166">
    <property type="entry name" value="vesicle-fusing ATPase isoform X1"/>
    <property type="match status" value="1"/>
</dbReference>
<keyword evidence="4" id="KW-0813">Transport</keyword>
<dbReference type="Proteomes" id="UP001567538">
    <property type="component" value="Unassembled WGS sequence"/>
</dbReference>
<evidence type="ECO:0000256" key="4">
    <source>
        <dbReference type="RuleBase" id="RU367045"/>
    </source>
</evidence>
<dbReference type="EMBL" id="JBEAFC010000002">
    <property type="protein sequence ID" value="KAL1567162.1"/>
    <property type="molecule type" value="Genomic_DNA"/>
</dbReference>
<dbReference type="GO" id="GO:0016192">
    <property type="term" value="P:vesicle-mediated transport"/>
    <property type="evidence" value="ECO:0007669"/>
    <property type="project" value="UniProtKB-KW"/>
</dbReference>
<proteinExistence type="inferred from homology"/>
<organism evidence="5 6">
    <name type="scientific">Salvia divinorum</name>
    <name type="common">Maria pastora</name>
    <name type="synonym">Diviner's sage</name>
    <dbReference type="NCBI Taxonomy" id="28513"/>
    <lineage>
        <taxon>Eukaryota</taxon>
        <taxon>Viridiplantae</taxon>
        <taxon>Streptophyta</taxon>
        <taxon>Embryophyta</taxon>
        <taxon>Tracheophyta</taxon>
        <taxon>Spermatophyta</taxon>
        <taxon>Magnoliopsida</taxon>
        <taxon>eudicotyledons</taxon>
        <taxon>Gunneridae</taxon>
        <taxon>Pentapetalae</taxon>
        <taxon>asterids</taxon>
        <taxon>lamiids</taxon>
        <taxon>Lamiales</taxon>
        <taxon>Lamiaceae</taxon>
        <taxon>Nepetoideae</taxon>
        <taxon>Mentheae</taxon>
        <taxon>Salviinae</taxon>
        <taxon>Salvia</taxon>
        <taxon>Salvia subgen. Calosphace</taxon>
    </lineage>
</organism>
<comment type="cofactor">
    <cofactor evidence="4">
        <name>Mg(2+)</name>
        <dbReference type="ChEBI" id="CHEBI:18420"/>
    </cofactor>
    <text evidence="4">Binds 1 Mg(2+) ion per subunit.</text>
</comment>
<comment type="caution">
    <text evidence="5">The sequence shown here is derived from an EMBL/GenBank/DDBJ whole genome shotgun (WGS) entry which is preliminary data.</text>
</comment>
<keyword evidence="4" id="KW-0653">Protein transport</keyword>
<dbReference type="GO" id="GO:0016787">
    <property type="term" value="F:hydrolase activity"/>
    <property type="evidence" value="ECO:0007669"/>
    <property type="project" value="UniProtKB-KW"/>
</dbReference>
<dbReference type="EC" id="3.6.4.6" evidence="4"/>
<reference evidence="5 6" key="1">
    <citation type="submission" date="2024-06" db="EMBL/GenBank/DDBJ databases">
        <title>A chromosome level genome sequence of Diviner's sage (Salvia divinorum).</title>
        <authorList>
            <person name="Ford S.A."/>
            <person name="Ro D.-K."/>
            <person name="Ness R.W."/>
            <person name="Phillips M.A."/>
        </authorList>
    </citation>
    <scope>NUCLEOTIDE SEQUENCE [LARGE SCALE GENOMIC DNA]</scope>
    <source>
        <strain evidence="5">SAF-2024a</strain>
        <tissue evidence="5">Leaf</tissue>
    </source>
</reference>
<name>A0ABD1IF80_SALDI</name>
<protein>
    <recommendedName>
        <fullName evidence="4">Vesicle-fusing ATPase</fullName>
        <ecNumber evidence="4">3.6.4.6</ecNumber>
    </recommendedName>
</protein>
<evidence type="ECO:0000313" key="6">
    <source>
        <dbReference type="Proteomes" id="UP001567538"/>
    </source>
</evidence>
<evidence type="ECO:0000256" key="1">
    <source>
        <dbReference type="ARBA" id="ARBA00006914"/>
    </source>
</evidence>
<comment type="function">
    <text evidence="4">Required for vesicle-mediated transport. Catalyzes the fusion of transport vesicles within the Golgi cisternae. Is also required for transport from the endoplasmic reticulum to the Golgi stack. Seems to function as a fusion protein required for the delivery of cargo proteins to all compartments of the Golgi stack independent of vesicle origin.</text>
</comment>
<comment type="catalytic activity">
    <reaction evidence="4">
        <text>ATP + H2O = ADP + phosphate + H(+)</text>
        <dbReference type="Rhea" id="RHEA:13065"/>
        <dbReference type="ChEBI" id="CHEBI:15377"/>
        <dbReference type="ChEBI" id="CHEBI:15378"/>
        <dbReference type="ChEBI" id="CHEBI:30616"/>
        <dbReference type="ChEBI" id="CHEBI:43474"/>
        <dbReference type="ChEBI" id="CHEBI:456216"/>
        <dbReference type="EC" id="3.6.4.6"/>
    </reaction>
</comment>
<comment type="subcellular location">
    <subcellularLocation>
        <location evidence="4">Cytoplasm</location>
    </subcellularLocation>
</comment>
<keyword evidence="4" id="KW-0963">Cytoplasm</keyword>
<dbReference type="GO" id="GO:0005524">
    <property type="term" value="F:ATP binding"/>
    <property type="evidence" value="ECO:0007669"/>
    <property type="project" value="UniProtKB-UniRule"/>
</dbReference>
<keyword evidence="6" id="KW-1185">Reference proteome</keyword>
<dbReference type="InterPro" id="IPR027417">
    <property type="entry name" value="P-loop_NTPase"/>
</dbReference>
<sequence length="183" mass="20224">MFLRVRRFSPNTELEGVVKNAVSYALNRQLNMEDLTRPVDEENIKVTMEDFLNVVQEVVPAFGASTDDLERCRLIGIVECGTRHEHIYRRTILLAEQVKVSEGSPLVTCLLEGSSGSGKIAMAATVGIESNFSYVKIISAETMIGLSEPTKCAQIVKVFEDAYRSPLGIIILDDITSKGKVRT</sequence>
<dbReference type="Gene3D" id="3.40.50.300">
    <property type="entry name" value="P-loop containing nucleotide triphosphate hydrolases"/>
    <property type="match status" value="1"/>
</dbReference>
<dbReference type="PANTHER" id="PTHR23078:SF3">
    <property type="entry name" value="VESICLE-FUSING ATPASE"/>
    <property type="match status" value="1"/>
</dbReference>
<dbReference type="GO" id="GO:0046872">
    <property type="term" value="F:metal ion binding"/>
    <property type="evidence" value="ECO:0007669"/>
    <property type="project" value="UniProtKB-UniRule"/>
</dbReference>
<accession>A0ABD1IF80</accession>
<keyword evidence="4 5" id="KW-0378">Hydrolase</keyword>
<evidence type="ECO:0000256" key="3">
    <source>
        <dbReference type="ARBA" id="ARBA00022840"/>
    </source>
</evidence>
<keyword evidence="4" id="KW-0931">ER-Golgi transport</keyword>
<dbReference type="GO" id="GO:0015031">
    <property type="term" value="P:protein transport"/>
    <property type="evidence" value="ECO:0007669"/>
    <property type="project" value="UniProtKB-KW"/>
</dbReference>
<gene>
    <name evidence="5" type="ORF">AAHA92_02672</name>
</gene>
<keyword evidence="3 4" id="KW-0067">ATP-binding</keyword>